<dbReference type="PRINTS" id="PR00990">
    <property type="entry name" value="RIBOKINASE"/>
</dbReference>
<comment type="subcellular location">
    <subcellularLocation>
        <location evidence="12">Cytoplasm</location>
    </subcellularLocation>
</comment>
<feature type="binding site" evidence="12">
    <location>
        <begin position="220"/>
        <end position="225"/>
    </location>
    <ligand>
        <name>ATP</name>
        <dbReference type="ChEBI" id="CHEBI:30616"/>
    </ligand>
</feature>
<comment type="pathway">
    <text evidence="12">Carbohydrate metabolism; D-ribose degradation; D-ribose 5-phosphate from beta-D-ribopyranose: step 2/2.</text>
</comment>
<dbReference type="EC" id="2.7.1.15" evidence="2 12"/>
<keyword evidence="4 12" id="KW-0808">Transferase</keyword>
<comment type="cofactor">
    <cofactor evidence="12">
        <name>Mg(2+)</name>
        <dbReference type="ChEBI" id="CHEBI:18420"/>
    </cofactor>
    <text evidence="12">Requires a divalent cation, most likely magnesium in vivo, as an electrophilic catalyst to aid phosphoryl group transfer. It is the chelate of the metal and the nucleotide that is the actual substrate.</text>
</comment>
<accession>A0ABY4WZR3</accession>
<feature type="binding site" evidence="12">
    <location>
        <begin position="11"/>
        <end position="13"/>
    </location>
    <ligand>
        <name>substrate</name>
    </ligand>
</feature>
<dbReference type="PANTHER" id="PTHR10584">
    <property type="entry name" value="SUGAR KINASE"/>
    <property type="match status" value="1"/>
</dbReference>
<comment type="catalytic activity">
    <reaction evidence="12">
        <text>D-ribose + ATP = D-ribose 5-phosphate + ADP + H(+)</text>
        <dbReference type="Rhea" id="RHEA:13697"/>
        <dbReference type="ChEBI" id="CHEBI:15378"/>
        <dbReference type="ChEBI" id="CHEBI:30616"/>
        <dbReference type="ChEBI" id="CHEBI:47013"/>
        <dbReference type="ChEBI" id="CHEBI:78346"/>
        <dbReference type="ChEBI" id="CHEBI:456216"/>
        <dbReference type="EC" id="2.7.1.15"/>
    </reaction>
</comment>
<dbReference type="RefSeq" id="WP_251880311.1">
    <property type="nucleotide sequence ID" value="NZ_CP082276.1"/>
</dbReference>
<feature type="binding site" evidence="12">
    <location>
        <begin position="39"/>
        <end position="43"/>
    </location>
    <ligand>
        <name>substrate</name>
    </ligand>
</feature>
<reference evidence="14" key="1">
    <citation type="submission" date="2021-08" db="EMBL/GenBank/DDBJ databases">
        <authorList>
            <person name="Sakaguchi M."/>
            <person name="Kikuchi T."/>
            <person name="Urbanczyk H."/>
        </authorList>
    </citation>
    <scope>NUCLEOTIDE SEQUENCE</scope>
    <source>
        <strain evidence="14">020920N</strain>
    </source>
</reference>
<evidence type="ECO:0000313" key="15">
    <source>
        <dbReference type="Proteomes" id="UP001056255"/>
    </source>
</evidence>
<dbReference type="InterPro" id="IPR011611">
    <property type="entry name" value="PfkB_dom"/>
</dbReference>
<feature type="domain" description="Carbohydrate kinase PfkB" evidence="13">
    <location>
        <begin position="1"/>
        <end position="294"/>
    </location>
</feature>
<feature type="binding site" evidence="12">
    <location>
        <position position="285"/>
    </location>
    <ligand>
        <name>K(+)</name>
        <dbReference type="ChEBI" id="CHEBI:29103"/>
    </ligand>
</feature>
<organism evidence="14 15">
    <name type="scientific">Grimontia kaedaensis</name>
    <dbReference type="NCBI Taxonomy" id="2872157"/>
    <lineage>
        <taxon>Bacteria</taxon>
        <taxon>Pseudomonadati</taxon>
        <taxon>Pseudomonadota</taxon>
        <taxon>Gammaproteobacteria</taxon>
        <taxon>Vibrionales</taxon>
        <taxon>Vibrionaceae</taxon>
        <taxon>Grimontia</taxon>
    </lineage>
</organism>
<sequence>MNKLVVLGSVNADHVLQVPSFPRPGETMHGRNYQVIPGGKGANQAVAAARLNADIGFIACVGDDPFGVNIRESFKCDGINIGGVKMQADCPTGIAMIQVSDSGENSICISAEANAKLTSEAIEPELERIRQAEYLLMQLETPLDGIELAAQIAKRHDTKVILNPAPARELPEGLLACIDIITPNETEAEVLTGVKVEDDASAKAAANVLHGKGIETVMITLGAKGVYVSQNGEGQIVPGFRVKAMDTTAAGDTFNGAFVTGLMESMLLESAIRFAHAAAAIAVTRFGAQTSIPSREEVDAFLRENRKDSNRELLWKISENLH</sequence>
<dbReference type="PROSITE" id="PS00584">
    <property type="entry name" value="PFKB_KINASES_2"/>
    <property type="match status" value="1"/>
</dbReference>
<comment type="similarity">
    <text evidence="1">Belongs to the carbohydrate kinase pfkB family.</text>
</comment>
<comment type="caution">
    <text evidence="12">Lacks conserved residue(s) required for the propagation of feature annotation.</text>
</comment>
<dbReference type="InterPro" id="IPR029056">
    <property type="entry name" value="Ribokinase-like"/>
</dbReference>
<comment type="activity regulation">
    <text evidence="12">Activated by a monovalent cation that binds near, but not in, the active site. The most likely occupant of the site in vivo is potassium. Ion binding induces a conformational change that may alter substrate affinity.</text>
</comment>
<keyword evidence="6 12" id="KW-0547">Nucleotide-binding</keyword>
<keyword evidence="8 12" id="KW-0067">ATP-binding</keyword>
<name>A0ABY4WZR3_9GAMM</name>
<feature type="binding site" evidence="12">
    <location>
        <position position="184"/>
    </location>
    <ligand>
        <name>ATP</name>
        <dbReference type="ChEBI" id="CHEBI:30616"/>
    </ligand>
</feature>
<feature type="binding site" evidence="12">
    <location>
        <position position="291"/>
    </location>
    <ligand>
        <name>K(+)</name>
        <dbReference type="ChEBI" id="CHEBI:29103"/>
    </ligand>
</feature>
<evidence type="ECO:0000256" key="8">
    <source>
        <dbReference type="ARBA" id="ARBA00022840"/>
    </source>
</evidence>
<evidence type="ECO:0000256" key="11">
    <source>
        <dbReference type="ARBA" id="ARBA00023277"/>
    </source>
</evidence>
<gene>
    <name evidence="12 14" type="primary">rbsK</name>
    <name evidence="14" type="ORF">K6Q96_22470</name>
</gene>
<evidence type="ECO:0000259" key="13">
    <source>
        <dbReference type="Pfam" id="PF00294"/>
    </source>
</evidence>
<feature type="binding site" evidence="12">
    <location>
        <position position="276"/>
    </location>
    <ligand>
        <name>ATP</name>
        <dbReference type="ChEBI" id="CHEBI:30616"/>
    </ligand>
</feature>
<dbReference type="Gene3D" id="3.40.1190.20">
    <property type="match status" value="1"/>
</dbReference>
<dbReference type="CDD" id="cd01174">
    <property type="entry name" value="ribokinase"/>
    <property type="match status" value="1"/>
</dbReference>
<feature type="binding site" evidence="12">
    <location>
        <position position="140"/>
    </location>
    <ligand>
        <name>substrate</name>
    </ligand>
</feature>
<evidence type="ECO:0000256" key="4">
    <source>
        <dbReference type="ARBA" id="ARBA00022679"/>
    </source>
</evidence>
<feature type="binding site" evidence="12">
    <location>
        <position position="287"/>
    </location>
    <ligand>
        <name>K(+)</name>
        <dbReference type="ChEBI" id="CHEBI:29103"/>
    </ligand>
</feature>
<evidence type="ECO:0000256" key="3">
    <source>
        <dbReference type="ARBA" id="ARBA00016943"/>
    </source>
</evidence>
<proteinExistence type="inferred from homology"/>
<keyword evidence="9 12" id="KW-0460">Magnesium</keyword>
<comment type="function">
    <text evidence="12">Catalyzes the phosphorylation of ribose at O-5 in a reaction requiring ATP and magnesium. The resulting D-ribose-5-phosphate can then be used either for sythesis of nucleotides, histidine, and tryptophan, or as a component of the pentose phosphate pathway.</text>
</comment>
<dbReference type="InterPro" id="IPR002173">
    <property type="entry name" value="Carboh/pur_kinase_PfkB_CS"/>
</dbReference>
<feature type="binding site" evidence="12">
    <location>
        <position position="248"/>
    </location>
    <ligand>
        <name>K(+)</name>
        <dbReference type="ChEBI" id="CHEBI:29103"/>
    </ligand>
</feature>
<dbReference type="Proteomes" id="UP001056255">
    <property type="component" value="Chromosome II"/>
</dbReference>
<evidence type="ECO:0000313" key="14">
    <source>
        <dbReference type="EMBL" id="USH04494.1"/>
    </source>
</evidence>
<keyword evidence="7 12" id="KW-0418">Kinase</keyword>
<dbReference type="HAMAP" id="MF_01987">
    <property type="entry name" value="Ribokinase"/>
    <property type="match status" value="1"/>
</dbReference>
<keyword evidence="11 12" id="KW-0119">Carbohydrate metabolism</keyword>
<evidence type="ECO:0000256" key="10">
    <source>
        <dbReference type="ARBA" id="ARBA00022958"/>
    </source>
</evidence>
<dbReference type="EMBL" id="CP082276">
    <property type="protein sequence ID" value="USH04494.1"/>
    <property type="molecule type" value="Genomic_DNA"/>
</dbReference>
<evidence type="ECO:0000256" key="7">
    <source>
        <dbReference type="ARBA" id="ARBA00022777"/>
    </source>
</evidence>
<dbReference type="InterPro" id="IPR011877">
    <property type="entry name" value="Ribokinase"/>
</dbReference>
<feature type="active site" description="Proton acceptor" evidence="12">
    <location>
        <position position="252"/>
    </location>
</feature>
<keyword evidence="5 12" id="KW-0479">Metal-binding</keyword>
<dbReference type="InterPro" id="IPR002139">
    <property type="entry name" value="Ribo/fructo_kinase"/>
</dbReference>
<evidence type="ECO:0000256" key="9">
    <source>
        <dbReference type="ARBA" id="ARBA00022842"/>
    </source>
</evidence>
<evidence type="ECO:0000256" key="2">
    <source>
        <dbReference type="ARBA" id="ARBA00012035"/>
    </source>
</evidence>
<dbReference type="SUPFAM" id="SSF53613">
    <property type="entry name" value="Ribokinase-like"/>
    <property type="match status" value="1"/>
</dbReference>
<keyword evidence="10 12" id="KW-0630">Potassium</keyword>
<evidence type="ECO:0000256" key="1">
    <source>
        <dbReference type="ARBA" id="ARBA00005380"/>
    </source>
</evidence>
<evidence type="ECO:0000256" key="12">
    <source>
        <dbReference type="HAMAP-Rule" id="MF_01987"/>
    </source>
</evidence>
<dbReference type="GO" id="GO:0004747">
    <property type="term" value="F:ribokinase activity"/>
    <property type="evidence" value="ECO:0007669"/>
    <property type="project" value="UniProtKB-EC"/>
</dbReference>
<evidence type="ECO:0000256" key="5">
    <source>
        <dbReference type="ARBA" id="ARBA00022723"/>
    </source>
</evidence>
<dbReference type="NCBIfam" id="TIGR02152">
    <property type="entry name" value="D_ribokin_bact"/>
    <property type="match status" value="1"/>
</dbReference>
<dbReference type="Pfam" id="PF00294">
    <property type="entry name" value="PfkB"/>
    <property type="match status" value="1"/>
</dbReference>
<keyword evidence="12" id="KW-0963">Cytoplasm</keyword>
<evidence type="ECO:0000256" key="6">
    <source>
        <dbReference type="ARBA" id="ARBA00022741"/>
    </source>
</evidence>
<protein>
    <recommendedName>
        <fullName evidence="3 12">Ribokinase</fullName>
        <shortName evidence="12">RK</shortName>
        <ecNumber evidence="2 12">2.7.1.15</ecNumber>
    </recommendedName>
</protein>
<feature type="binding site" evidence="12">
    <location>
        <position position="282"/>
    </location>
    <ligand>
        <name>K(+)</name>
        <dbReference type="ChEBI" id="CHEBI:29103"/>
    </ligand>
</feature>
<dbReference type="PANTHER" id="PTHR10584:SF166">
    <property type="entry name" value="RIBOKINASE"/>
    <property type="match status" value="1"/>
</dbReference>
<feature type="binding site" evidence="12">
    <location>
        <begin position="251"/>
        <end position="252"/>
    </location>
    <ligand>
        <name>ATP</name>
        <dbReference type="ChEBI" id="CHEBI:30616"/>
    </ligand>
</feature>
<feature type="binding site" evidence="12">
    <location>
        <position position="252"/>
    </location>
    <ligand>
        <name>substrate</name>
    </ligand>
</feature>
<comment type="similarity">
    <text evidence="12">Belongs to the carbohydrate kinase PfkB family. Ribokinase subfamily.</text>
</comment>
<comment type="subunit">
    <text evidence="12">Homodimer.</text>
</comment>
<keyword evidence="15" id="KW-1185">Reference proteome</keyword>
<dbReference type="NCBIfam" id="NF008353">
    <property type="entry name" value="PRK11142.1"/>
    <property type="match status" value="1"/>
</dbReference>
<feature type="binding site" evidence="12">
    <location>
        <position position="246"/>
    </location>
    <ligand>
        <name>K(+)</name>
        <dbReference type="ChEBI" id="CHEBI:29103"/>
    </ligand>
</feature>